<dbReference type="GO" id="GO:0003676">
    <property type="term" value="F:nucleic acid binding"/>
    <property type="evidence" value="ECO:0007669"/>
    <property type="project" value="InterPro"/>
</dbReference>
<dbReference type="InterPro" id="IPR003604">
    <property type="entry name" value="Matrin/U1-like-C_Znf_C2H2"/>
</dbReference>
<reference evidence="10" key="2">
    <citation type="submission" date="2020-07" db="EMBL/GenBank/DDBJ databases">
        <authorList>
            <person name="Vera ALvarez R."/>
            <person name="Arias-Moreno D.M."/>
            <person name="Jimenez-Jacinto V."/>
            <person name="Jimenez-Bremont J.F."/>
            <person name="Swaminathan K."/>
            <person name="Moose S.P."/>
            <person name="Guerrero-Gonzalez M.L."/>
            <person name="Marino-Ramirez L."/>
            <person name="Landsman D."/>
            <person name="Rodriguez-Kessler M."/>
            <person name="Delgado-Sanchez P."/>
        </authorList>
    </citation>
    <scope>NUCLEOTIDE SEQUENCE</scope>
    <source>
        <tissue evidence="10">Cladode</tissue>
    </source>
</reference>
<dbReference type="PANTHER" id="PTHR46144">
    <property type="entry name" value="ZINC FINGER PROTEIN 385B-LIKE"/>
    <property type="match status" value="1"/>
</dbReference>
<dbReference type="Gene3D" id="3.30.160.60">
    <property type="entry name" value="Classic Zinc Finger"/>
    <property type="match status" value="2"/>
</dbReference>
<evidence type="ECO:0000256" key="5">
    <source>
        <dbReference type="ARBA" id="ARBA00022833"/>
    </source>
</evidence>
<protein>
    <recommendedName>
        <fullName evidence="11">U1-type domain-containing protein</fullName>
    </recommendedName>
</protein>
<keyword evidence="5" id="KW-0862">Zinc</keyword>
<evidence type="ECO:0000259" key="9">
    <source>
        <dbReference type="SMART" id="SM00451"/>
    </source>
</evidence>
<dbReference type="SMART" id="SM00451">
    <property type="entry name" value="ZnF_U1"/>
    <property type="match status" value="2"/>
</dbReference>
<proteinExistence type="predicted"/>
<keyword evidence="6" id="KW-0539">Nucleus</keyword>
<dbReference type="EMBL" id="GISG01015298">
    <property type="protein sequence ID" value="MBA4617202.1"/>
    <property type="molecule type" value="Transcribed_RNA"/>
</dbReference>
<organism evidence="10">
    <name type="scientific">Opuntia streptacantha</name>
    <name type="common">Prickly pear cactus</name>
    <name type="synonym">Opuntia cardona</name>
    <dbReference type="NCBI Taxonomy" id="393608"/>
    <lineage>
        <taxon>Eukaryota</taxon>
        <taxon>Viridiplantae</taxon>
        <taxon>Streptophyta</taxon>
        <taxon>Embryophyta</taxon>
        <taxon>Tracheophyta</taxon>
        <taxon>Spermatophyta</taxon>
        <taxon>Magnoliopsida</taxon>
        <taxon>eudicotyledons</taxon>
        <taxon>Gunneridae</taxon>
        <taxon>Pentapetalae</taxon>
        <taxon>Caryophyllales</taxon>
        <taxon>Cactineae</taxon>
        <taxon>Cactaceae</taxon>
        <taxon>Opuntioideae</taxon>
        <taxon>Opuntia</taxon>
    </lineage>
</organism>
<keyword evidence="3" id="KW-0677">Repeat</keyword>
<dbReference type="GO" id="GO:0005634">
    <property type="term" value="C:nucleus"/>
    <property type="evidence" value="ECO:0007669"/>
    <property type="project" value="UniProtKB-SubCell"/>
</dbReference>
<dbReference type="SUPFAM" id="SSF57667">
    <property type="entry name" value="beta-beta-alpha zinc fingers"/>
    <property type="match status" value="2"/>
</dbReference>
<evidence type="ECO:0000259" key="8">
    <source>
        <dbReference type="SMART" id="SM00355"/>
    </source>
</evidence>
<feature type="domain" description="C2H2-type" evidence="8">
    <location>
        <begin position="281"/>
        <end position="305"/>
    </location>
</feature>
<evidence type="ECO:0000256" key="1">
    <source>
        <dbReference type="ARBA" id="ARBA00004123"/>
    </source>
</evidence>
<dbReference type="InterPro" id="IPR036236">
    <property type="entry name" value="Znf_C2H2_sf"/>
</dbReference>
<evidence type="ECO:0000256" key="6">
    <source>
        <dbReference type="ARBA" id="ARBA00023242"/>
    </source>
</evidence>
<evidence type="ECO:0000256" key="7">
    <source>
        <dbReference type="SAM" id="MobiDB-lite"/>
    </source>
</evidence>
<feature type="domain" description="U1-type" evidence="9">
    <location>
        <begin position="182"/>
        <end position="216"/>
    </location>
</feature>
<feature type="region of interest" description="Disordered" evidence="7">
    <location>
        <begin position="230"/>
        <end position="262"/>
    </location>
</feature>
<evidence type="ECO:0000256" key="2">
    <source>
        <dbReference type="ARBA" id="ARBA00022723"/>
    </source>
</evidence>
<dbReference type="GO" id="GO:0008270">
    <property type="term" value="F:zinc ion binding"/>
    <property type="evidence" value="ECO:0007669"/>
    <property type="project" value="UniProtKB-KW"/>
</dbReference>
<accession>A0A7C9CG76</accession>
<evidence type="ECO:0000256" key="4">
    <source>
        <dbReference type="ARBA" id="ARBA00022771"/>
    </source>
</evidence>
<keyword evidence="2" id="KW-0479">Metal-binding</keyword>
<reference evidence="10" key="1">
    <citation type="journal article" date="2013" name="J. Plant Res.">
        <title>Effect of fungi and light on seed germination of three Opuntia species from semiarid lands of central Mexico.</title>
        <authorList>
            <person name="Delgado-Sanchez P."/>
            <person name="Jimenez-Bremont J.F."/>
            <person name="Guerrero-Gonzalez Mde L."/>
            <person name="Flores J."/>
        </authorList>
    </citation>
    <scope>NUCLEOTIDE SEQUENCE</scope>
    <source>
        <tissue evidence="10">Cladode</tissue>
    </source>
</reference>
<feature type="domain" description="C2H2-type" evidence="8">
    <location>
        <begin position="185"/>
        <end position="209"/>
    </location>
</feature>
<dbReference type="Pfam" id="PF12874">
    <property type="entry name" value="zf-met"/>
    <property type="match status" value="2"/>
</dbReference>
<dbReference type="InterPro" id="IPR013087">
    <property type="entry name" value="Znf_C2H2_type"/>
</dbReference>
<keyword evidence="4" id="KW-0863">Zinc-finger</keyword>
<dbReference type="SMART" id="SM00355">
    <property type="entry name" value="ZnF_C2H2"/>
    <property type="match status" value="2"/>
</dbReference>
<dbReference type="InterPro" id="IPR051868">
    <property type="entry name" value="ZN346_ZMAT4"/>
</dbReference>
<evidence type="ECO:0000313" key="10">
    <source>
        <dbReference type="EMBL" id="MBA4617202.1"/>
    </source>
</evidence>
<dbReference type="AlphaFoldDB" id="A0A7C9CG76"/>
<evidence type="ECO:0000256" key="3">
    <source>
        <dbReference type="ARBA" id="ARBA00022737"/>
    </source>
</evidence>
<evidence type="ECO:0008006" key="11">
    <source>
        <dbReference type="Google" id="ProtNLM"/>
    </source>
</evidence>
<comment type="subcellular location">
    <subcellularLocation>
        <location evidence="1">Nucleus</location>
    </subcellularLocation>
</comment>
<feature type="domain" description="U1-type" evidence="9">
    <location>
        <begin position="278"/>
        <end position="312"/>
    </location>
</feature>
<dbReference type="PANTHER" id="PTHR46144:SF6">
    <property type="entry name" value="C2H2-TYPE DOMAIN-CONTAINING PROTEIN"/>
    <property type="match status" value="1"/>
</dbReference>
<name>A0A7C9CG76_OPUST</name>
<sequence length="326" mass="35456">MDYAEPSHLAAYPPGYHPGAQPHCGFYLPHQNPSLNPDPNPPFDHHQHYSFHDGVASLPSPIGPPPPAVGDPGYPVNHGGGYAFQAAVHGGDYNAGSGGLPSYYHDSNWAANAGFEDHRSARFEDYRCNAVRLPNPTSNSLPTNIAQQFVARSYNHNVWNTRKIRHQGKISTRKMLKKTRIPQSVRCDVCKIVCDTEDVLKKHRLGKKHKQNLEKLKAVVAGETATATANSNSVTLTPNAPDASKSLNAQTKKKKASQKAEDLETKKQRVLEGGAAMDAVRTCSICKVVCNSETVFKCHLAGQKHAAMIKKQVSGTATYTATTRAS</sequence>